<dbReference type="CDD" id="cd21037">
    <property type="entry name" value="MLKL_NTD"/>
    <property type="match status" value="1"/>
</dbReference>
<protein>
    <submittedName>
        <fullName evidence="2">Uncharacterized protein</fullName>
    </submittedName>
</protein>
<gene>
    <name evidence="2" type="ORF">K435DRAFT_879068</name>
</gene>
<dbReference type="Proteomes" id="UP000297245">
    <property type="component" value="Unassembled WGS sequence"/>
</dbReference>
<dbReference type="OrthoDB" id="3038309at2759"/>
<dbReference type="AlphaFoldDB" id="A0A4V4HAR1"/>
<sequence>MPVGNARRDRPGASNVAFLLLKTLSSASECFPPLKSVAGVAVQIVTLVKDFKTHQKNWREFGDYVQDTVVCVVDHMSTIDLSRDDLRQRLAKFLNCLQEIHGNITSLQSQSMAKRLYEWTKDPQQIDDMQKKLNESLNLFQLDISIGTRADVAKLLESLRFEDIGKVVEAANRKLTDKIACQVLNSNLEKLQYVKGASWNNNCACLPGTRTSLIDKVISWASTFNLLSLNPKAACSRDISRSRSAV</sequence>
<dbReference type="GO" id="GO:0007166">
    <property type="term" value="P:cell surface receptor signaling pathway"/>
    <property type="evidence" value="ECO:0007669"/>
    <property type="project" value="InterPro"/>
</dbReference>
<evidence type="ECO:0000256" key="1">
    <source>
        <dbReference type="SAM" id="SignalP"/>
    </source>
</evidence>
<dbReference type="EMBL" id="ML180852">
    <property type="protein sequence ID" value="THU76545.1"/>
    <property type="molecule type" value="Genomic_DNA"/>
</dbReference>
<dbReference type="InterPro" id="IPR059179">
    <property type="entry name" value="MLKL-like_MCAfunc"/>
</dbReference>
<organism evidence="2 3">
    <name type="scientific">Dendrothele bispora (strain CBS 962.96)</name>
    <dbReference type="NCBI Taxonomy" id="1314807"/>
    <lineage>
        <taxon>Eukaryota</taxon>
        <taxon>Fungi</taxon>
        <taxon>Dikarya</taxon>
        <taxon>Basidiomycota</taxon>
        <taxon>Agaricomycotina</taxon>
        <taxon>Agaricomycetes</taxon>
        <taxon>Agaricomycetidae</taxon>
        <taxon>Agaricales</taxon>
        <taxon>Agaricales incertae sedis</taxon>
        <taxon>Dendrothele</taxon>
    </lineage>
</organism>
<feature type="signal peptide" evidence="1">
    <location>
        <begin position="1"/>
        <end position="27"/>
    </location>
</feature>
<keyword evidence="1" id="KW-0732">Signal</keyword>
<dbReference type="Gene3D" id="1.20.930.20">
    <property type="entry name" value="Adaptor protein Cbl, N-terminal domain"/>
    <property type="match status" value="1"/>
</dbReference>
<keyword evidence="3" id="KW-1185">Reference proteome</keyword>
<reference evidence="2 3" key="1">
    <citation type="journal article" date="2019" name="Nat. Ecol. Evol.">
        <title>Megaphylogeny resolves global patterns of mushroom evolution.</title>
        <authorList>
            <person name="Varga T."/>
            <person name="Krizsan K."/>
            <person name="Foldi C."/>
            <person name="Dima B."/>
            <person name="Sanchez-Garcia M."/>
            <person name="Sanchez-Ramirez S."/>
            <person name="Szollosi G.J."/>
            <person name="Szarkandi J.G."/>
            <person name="Papp V."/>
            <person name="Albert L."/>
            <person name="Andreopoulos W."/>
            <person name="Angelini C."/>
            <person name="Antonin V."/>
            <person name="Barry K.W."/>
            <person name="Bougher N.L."/>
            <person name="Buchanan P."/>
            <person name="Buyck B."/>
            <person name="Bense V."/>
            <person name="Catcheside P."/>
            <person name="Chovatia M."/>
            <person name="Cooper J."/>
            <person name="Damon W."/>
            <person name="Desjardin D."/>
            <person name="Finy P."/>
            <person name="Geml J."/>
            <person name="Haridas S."/>
            <person name="Hughes K."/>
            <person name="Justo A."/>
            <person name="Karasinski D."/>
            <person name="Kautmanova I."/>
            <person name="Kiss B."/>
            <person name="Kocsube S."/>
            <person name="Kotiranta H."/>
            <person name="LaButti K.M."/>
            <person name="Lechner B.E."/>
            <person name="Liimatainen K."/>
            <person name="Lipzen A."/>
            <person name="Lukacs Z."/>
            <person name="Mihaltcheva S."/>
            <person name="Morgado L.N."/>
            <person name="Niskanen T."/>
            <person name="Noordeloos M.E."/>
            <person name="Ohm R.A."/>
            <person name="Ortiz-Santana B."/>
            <person name="Ovrebo C."/>
            <person name="Racz N."/>
            <person name="Riley R."/>
            <person name="Savchenko A."/>
            <person name="Shiryaev A."/>
            <person name="Soop K."/>
            <person name="Spirin V."/>
            <person name="Szebenyi C."/>
            <person name="Tomsovsky M."/>
            <person name="Tulloss R.E."/>
            <person name="Uehling J."/>
            <person name="Grigoriev I.V."/>
            <person name="Vagvolgyi C."/>
            <person name="Papp T."/>
            <person name="Martin F.M."/>
            <person name="Miettinen O."/>
            <person name="Hibbett D.S."/>
            <person name="Nagy L.G."/>
        </authorList>
    </citation>
    <scope>NUCLEOTIDE SEQUENCE [LARGE SCALE GENOMIC DNA]</scope>
    <source>
        <strain evidence="2 3">CBS 962.96</strain>
    </source>
</reference>
<evidence type="ECO:0000313" key="3">
    <source>
        <dbReference type="Proteomes" id="UP000297245"/>
    </source>
</evidence>
<proteinExistence type="predicted"/>
<accession>A0A4V4HAR1</accession>
<feature type="chain" id="PRO_5020832963" evidence="1">
    <location>
        <begin position="28"/>
        <end position="246"/>
    </location>
</feature>
<dbReference type="InterPro" id="IPR036537">
    <property type="entry name" value="Adaptor_Cbl_N_dom_sf"/>
</dbReference>
<evidence type="ECO:0000313" key="2">
    <source>
        <dbReference type="EMBL" id="THU76545.1"/>
    </source>
</evidence>
<name>A0A4V4HAR1_DENBC</name>